<proteinExistence type="inferred from homology"/>
<comment type="caution">
    <text evidence="2">The sequence shown here is derived from an EMBL/GenBank/DDBJ whole genome shotgun (WGS) entry which is preliminary data.</text>
</comment>
<name>A0A2W5K953_ANCNO</name>
<dbReference type="Gene3D" id="3.40.190.150">
    <property type="entry name" value="Bordetella uptake gene, domain 1"/>
    <property type="match status" value="1"/>
</dbReference>
<reference evidence="2 3" key="1">
    <citation type="submission" date="2017-08" db="EMBL/GenBank/DDBJ databases">
        <title>Infants hospitalized years apart are colonized by the same room-sourced microbial strains.</title>
        <authorList>
            <person name="Brooks B."/>
            <person name="Olm M.R."/>
            <person name="Firek B.A."/>
            <person name="Baker R."/>
            <person name="Thomas B.C."/>
            <person name="Morowitz M.J."/>
            <person name="Banfield J.F."/>
        </authorList>
    </citation>
    <scope>NUCLEOTIDE SEQUENCE [LARGE SCALE GENOMIC DNA]</scope>
    <source>
        <strain evidence="2">S2_005_003_R2_43</strain>
    </source>
</reference>
<dbReference type="EMBL" id="QFPN01000011">
    <property type="protein sequence ID" value="PZQ11625.1"/>
    <property type="molecule type" value="Genomic_DNA"/>
</dbReference>
<comment type="similarity">
    <text evidence="1">Belongs to the UPF0065 (bug) family.</text>
</comment>
<evidence type="ECO:0008006" key="4">
    <source>
        <dbReference type="Google" id="ProtNLM"/>
    </source>
</evidence>
<dbReference type="Gene3D" id="3.40.190.10">
    <property type="entry name" value="Periplasmic binding protein-like II"/>
    <property type="match status" value="1"/>
</dbReference>
<evidence type="ECO:0000256" key="1">
    <source>
        <dbReference type="ARBA" id="ARBA00006987"/>
    </source>
</evidence>
<accession>A0A2W5K953</accession>
<dbReference type="InterPro" id="IPR005064">
    <property type="entry name" value="BUG"/>
</dbReference>
<dbReference type="PANTHER" id="PTHR42928:SF3">
    <property type="entry name" value="UPF0065 PROTEIN YFLP"/>
    <property type="match status" value="1"/>
</dbReference>
<dbReference type="PIRSF" id="PIRSF017082">
    <property type="entry name" value="YflP"/>
    <property type="match status" value="1"/>
</dbReference>
<dbReference type="Pfam" id="PF03401">
    <property type="entry name" value="TctC"/>
    <property type="match status" value="1"/>
</dbReference>
<dbReference type="InterPro" id="IPR042100">
    <property type="entry name" value="Bug_dom1"/>
</dbReference>
<dbReference type="AlphaFoldDB" id="A0A2W5K953"/>
<protein>
    <recommendedName>
        <fullName evidence="4">Tripartite tricarboxylate transporter substrate binding protein</fullName>
    </recommendedName>
</protein>
<organism evidence="2 3">
    <name type="scientific">Ancylobacter novellus</name>
    <name type="common">Thiobacillus novellus</name>
    <dbReference type="NCBI Taxonomy" id="921"/>
    <lineage>
        <taxon>Bacteria</taxon>
        <taxon>Pseudomonadati</taxon>
        <taxon>Pseudomonadota</taxon>
        <taxon>Alphaproteobacteria</taxon>
        <taxon>Hyphomicrobiales</taxon>
        <taxon>Xanthobacteraceae</taxon>
        <taxon>Ancylobacter</taxon>
    </lineage>
</organism>
<sequence length="318" mass="33745">MRPVDRRSAIFGGMAVAAVAASPGRAQTVGLEILSAGKPGDGDDQLARAVAEGFGVTELLPRAVAVNVERDAEALSEFLDGKRPRAALMVIGLSSVGMLLATRAPNKLSECRPVARLIGERQPIVVQAASPYRTIDDLMTAIRRDTASVTWTGRPIGGADHQLALLLTKAAGGDMARLSYRPADSAAQASYWALKGETQVATGPLIEYAAQILGGTLRALALASPDRAPGLDTPTLKEQGVDLAMINWRGVASRASVGQALIDRFGQATMTVSGYKGWGQLLQQRFWSNLYEDGASFERFIAEETTRVSALLSEARVI</sequence>
<gene>
    <name evidence="2" type="ORF">DI565_17970</name>
</gene>
<evidence type="ECO:0000313" key="3">
    <source>
        <dbReference type="Proteomes" id="UP000249577"/>
    </source>
</evidence>
<dbReference type="Proteomes" id="UP000249577">
    <property type="component" value="Unassembled WGS sequence"/>
</dbReference>
<evidence type="ECO:0000313" key="2">
    <source>
        <dbReference type="EMBL" id="PZQ11625.1"/>
    </source>
</evidence>
<dbReference type="PANTHER" id="PTHR42928">
    <property type="entry name" value="TRICARBOXYLATE-BINDING PROTEIN"/>
    <property type="match status" value="1"/>
</dbReference>